<organism evidence="2 3">
    <name type="scientific">Streptomyces stephensoniae</name>
    <dbReference type="NCBI Taxonomy" id="3375367"/>
    <lineage>
        <taxon>Bacteria</taxon>
        <taxon>Bacillati</taxon>
        <taxon>Actinomycetota</taxon>
        <taxon>Actinomycetes</taxon>
        <taxon>Kitasatosporales</taxon>
        <taxon>Streptomycetaceae</taxon>
        <taxon>Streptomyces</taxon>
    </lineage>
</organism>
<name>A0ABU2W0X0_9ACTN</name>
<keyword evidence="3" id="KW-1185">Reference proteome</keyword>
<reference evidence="3" key="1">
    <citation type="submission" date="2023-07" db="EMBL/GenBank/DDBJ databases">
        <title>30 novel species of actinomycetes from the DSMZ collection.</title>
        <authorList>
            <person name="Nouioui I."/>
        </authorList>
    </citation>
    <scope>NUCLEOTIDE SEQUENCE [LARGE SCALE GENOMIC DNA]</scope>
    <source>
        <strain evidence="3">DSM 40932</strain>
    </source>
</reference>
<accession>A0ABU2W0X0</accession>
<comment type="caution">
    <text evidence="2">The sequence shown here is derived from an EMBL/GenBank/DDBJ whole genome shotgun (WGS) entry which is preliminary data.</text>
</comment>
<gene>
    <name evidence="2" type="ORF">RM717_13430</name>
</gene>
<protein>
    <submittedName>
        <fullName evidence="2">Uncharacterized protein</fullName>
    </submittedName>
</protein>
<proteinExistence type="predicted"/>
<evidence type="ECO:0000313" key="3">
    <source>
        <dbReference type="Proteomes" id="UP001180556"/>
    </source>
</evidence>
<dbReference type="Proteomes" id="UP001180556">
    <property type="component" value="Unassembled WGS sequence"/>
</dbReference>
<evidence type="ECO:0000256" key="1">
    <source>
        <dbReference type="SAM" id="MobiDB-lite"/>
    </source>
</evidence>
<dbReference type="RefSeq" id="WP_311599417.1">
    <property type="nucleotide sequence ID" value="NZ_JAVRFG010000014.1"/>
</dbReference>
<feature type="region of interest" description="Disordered" evidence="1">
    <location>
        <begin position="371"/>
        <end position="390"/>
    </location>
</feature>
<sequence length="754" mass="81525">MIRPGGGEPEDEARLRRYLLALVQRRAAPVHVAVAFNAVYFGFDTQTAGYAGGPLDIGDFPSVALGDDMAALPVGAMINVRTGGDLLPAEIVYKEGAHEALGLEGDLPGWLSGAPAGAQGPDWVDGAKAVSLRERLVFDADAFGPGLAASDTRLQRLRRRGIIDAHGSLVVNSVYDRSGDGLPESDLDDTSYYLRYLMTRGRDQLDSSLAPMPLPLMLPPGATQQDKEAGLRNLVNVVRRALLSLPEIRLWGEYAFTRASMADLLDDGGPLGRDALETLARSVARGAAPTASRRTAVRRRPVYTALGPALCSMPGAAALMRGTVYPSVVLHANAVLMDYVQGEADEKTGLLPTGVRVALDDRWQGGGVWRAEHSGGDAASEVPRGLSEEPAGQGWAECRELRARAAAVVAPEPGAAYPVMLWSDEPDLGEPVQVDDAPDRREWQQPLRARQLEGGYLPMPPAVTTGQGSAGLEGRAPHGGSLLRPGPDVIFRLEHHGHPSSVQRVRMDEEGRLVGLRWPSTCFPGILLDLVWRRGSRTVEARTAALLPQRTVDGESIEHRYDQRVHTRDTAWRQPSDDTPGGRTRWLVMSAVRRFGLLDVIGRAMLARELLAPALPLVMPDAPESPTADRVGAAVVELLDIGALTRVHGSWGDGGRPCYPARLGEKVVELLCYTPRVVEGRPRGHGEAEDGTSPVRSKAVHHVPGFLRYIGHLGYEASPEQRRLFRQDFLKFGLVGSPELPLGYTYVRPHQRGS</sequence>
<evidence type="ECO:0000313" key="2">
    <source>
        <dbReference type="EMBL" id="MDT0491508.1"/>
    </source>
</evidence>
<dbReference type="EMBL" id="JAVRFG010000014">
    <property type="protein sequence ID" value="MDT0491508.1"/>
    <property type="molecule type" value="Genomic_DNA"/>
</dbReference>